<dbReference type="AlphaFoldDB" id="A0A1B9AZ19"/>
<gene>
    <name evidence="6" type="ORF">A8F95_06920</name>
</gene>
<evidence type="ECO:0000256" key="1">
    <source>
        <dbReference type="ARBA" id="ARBA00023015"/>
    </source>
</evidence>
<evidence type="ECO:0000256" key="2">
    <source>
        <dbReference type="ARBA" id="ARBA00023125"/>
    </source>
</evidence>
<accession>A0A1B9AZ19</accession>
<dbReference type="PANTHER" id="PTHR47506:SF1">
    <property type="entry name" value="HTH-TYPE TRANSCRIPTIONAL REGULATOR YJDC"/>
    <property type="match status" value="1"/>
</dbReference>
<protein>
    <recommendedName>
        <fullName evidence="5">HTH tetR-type domain-containing protein</fullName>
    </recommendedName>
</protein>
<dbReference type="RefSeq" id="WP_049664712.1">
    <property type="nucleotide sequence ID" value="NZ_MAYT01000012.1"/>
</dbReference>
<dbReference type="SUPFAM" id="SSF46689">
    <property type="entry name" value="Homeodomain-like"/>
    <property type="match status" value="1"/>
</dbReference>
<dbReference type="PANTHER" id="PTHR47506">
    <property type="entry name" value="TRANSCRIPTIONAL REGULATORY PROTEIN"/>
    <property type="match status" value="1"/>
</dbReference>
<dbReference type="PROSITE" id="PS50977">
    <property type="entry name" value="HTH_TETR_2"/>
    <property type="match status" value="1"/>
</dbReference>
<evidence type="ECO:0000256" key="3">
    <source>
        <dbReference type="ARBA" id="ARBA00023163"/>
    </source>
</evidence>
<dbReference type="InterPro" id="IPR001647">
    <property type="entry name" value="HTH_TetR"/>
</dbReference>
<dbReference type="Gene3D" id="1.10.357.10">
    <property type="entry name" value="Tetracycline Repressor, domain 2"/>
    <property type="match status" value="1"/>
</dbReference>
<dbReference type="SUPFAM" id="SSF48498">
    <property type="entry name" value="Tetracyclin repressor-like, C-terminal domain"/>
    <property type="match status" value="1"/>
</dbReference>
<dbReference type="InterPro" id="IPR009057">
    <property type="entry name" value="Homeodomain-like_sf"/>
</dbReference>
<reference evidence="7" key="1">
    <citation type="submission" date="2016-05" db="EMBL/GenBank/DDBJ databases">
        <authorList>
            <person name="Liu B."/>
            <person name="Wang J."/>
            <person name="Zhu Y."/>
            <person name="Liu G."/>
            <person name="Chen Q."/>
            <person name="Chen Z."/>
            <person name="Lan J."/>
            <person name="Che J."/>
            <person name="Ge C."/>
            <person name="Shi H."/>
            <person name="Pan Z."/>
            <person name="Liu X."/>
        </authorList>
    </citation>
    <scope>NUCLEOTIDE SEQUENCE [LARGE SCALE GENOMIC DNA]</scope>
    <source>
        <strain evidence="7">FJAT-27215</strain>
    </source>
</reference>
<sequence>MTKDKIIAIAIALFAKNGYEGTTLAEIAKGVGIQKPSIYNHYKSKEEIFLTIYKKILWNHIEDVRRLMESIKDASSEEQLKQIMLLTAQDYIDDEEKTTFLRRAVVFPPESLKELVNEEFLLSEEALSAILRSIFTRGIEKKEIREENIEDLIIAYYCLLDGIFIELSFYGTEKMAPRLQNIWKIFWAGVSS</sequence>
<organism evidence="6 7">
    <name type="scientific">Pseudobacillus wudalianchiensis</name>
    <dbReference type="NCBI Taxonomy" id="1743143"/>
    <lineage>
        <taxon>Bacteria</taxon>
        <taxon>Bacillati</taxon>
        <taxon>Bacillota</taxon>
        <taxon>Bacilli</taxon>
        <taxon>Bacillales</taxon>
        <taxon>Bacillaceae</taxon>
        <taxon>Pseudobacillus</taxon>
    </lineage>
</organism>
<keyword evidence="3" id="KW-0804">Transcription</keyword>
<feature type="DNA-binding region" description="H-T-H motif" evidence="4">
    <location>
        <begin position="23"/>
        <end position="42"/>
    </location>
</feature>
<name>A0A1B9AZ19_9BACI</name>
<evidence type="ECO:0000313" key="7">
    <source>
        <dbReference type="Proteomes" id="UP000092578"/>
    </source>
</evidence>
<dbReference type="EMBL" id="MAYT01000012">
    <property type="protein sequence ID" value="OCA89119.1"/>
    <property type="molecule type" value="Genomic_DNA"/>
</dbReference>
<evidence type="ECO:0000256" key="4">
    <source>
        <dbReference type="PROSITE-ProRule" id="PRU00335"/>
    </source>
</evidence>
<keyword evidence="1" id="KW-0805">Transcription regulation</keyword>
<dbReference type="InterPro" id="IPR036271">
    <property type="entry name" value="Tet_transcr_reg_TetR-rel_C_sf"/>
</dbReference>
<dbReference type="Gene3D" id="1.10.10.60">
    <property type="entry name" value="Homeodomain-like"/>
    <property type="match status" value="1"/>
</dbReference>
<keyword evidence="7" id="KW-1185">Reference proteome</keyword>
<dbReference type="Proteomes" id="UP000092578">
    <property type="component" value="Unassembled WGS sequence"/>
</dbReference>
<keyword evidence="2 4" id="KW-0238">DNA-binding</keyword>
<evidence type="ECO:0000313" key="6">
    <source>
        <dbReference type="EMBL" id="OCA89119.1"/>
    </source>
</evidence>
<dbReference type="PRINTS" id="PR00455">
    <property type="entry name" value="HTHTETR"/>
</dbReference>
<evidence type="ECO:0000259" key="5">
    <source>
        <dbReference type="PROSITE" id="PS50977"/>
    </source>
</evidence>
<comment type="caution">
    <text evidence="6">The sequence shown here is derived from an EMBL/GenBank/DDBJ whole genome shotgun (WGS) entry which is preliminary data.</text>
</comment>
<proteinExistence type="predicted"/>
<feature type="domain" description="HTH tetR-type" evidence="5">
    <location>
        <begin position="1"/>
        <end position="60"/>
    </location>
</feature>
<dbReference type="GO" id="GO:0003677">
    <property type="term" value="F:DNA binding"/>
    <property type="evidence" value="ECO:0007669"/>
    <property type="project" value="UniProtKB-UniRule"/>
</dbReference>
<dbReference type="Pfam" id="PF00440">
    <property type="entry name" value="TetR_N"/>
    <property type="match status" value="1"/>
</dbReference>